<proteinExistence type="predicted"/>
<dbReference type="PANTHER" id="PTHR14237:SF19">
    <property type="entry name" value="MITOCHONDRIAL AMIDOXIME REDUCING COMPONENT 1"/>
    <property type="match status" value="1"/>
</dbReference>
<evidence type="ECO:0000259" key="1">
    <source>
        <dbReference type="PROSITE" id="PS51340"/>
    </source>
</evidence>
<dbReference type="RefSeq" id="WP_385857975.1">
    <property type="nucleotide sequence ID" value="NZ_JBHMAR010000002.1"/>
</dbReference>
<keyword evidence="3" id="KW-1185">Reference proteome</keyword>
<dbReference type="Pfam" id="PF03476">
    <property type="entry name" value="MOSC_N"/>
    <property type="match status" value="1"/>
</dbReference>
<evidence type="ECO:0000313" key="2">
    <source>
        <dbReference type="EMBL" id="MFB9734148.1"/>
    </source>
</evidence>
<feature type="domain" description="MOSC" evidence="1">
    <location>
        <begin position="127"/>
        <end position="273"/>
    </location>
</feature>
<organism evidence="2 3">
    <name type="scientific">Streptomyces thermocoprophilus</name>
    <dbReference type="NCBI Taxonomy" id="78356"/>
    <lineage>
        <taxon>Bacteria</taxon>
        <taxon>Bacillati</taxon>
        <taxon>Actinomycetota</taxon>
        <taxon>Actinomycetes</taxon>
        <taxon>Kitasatosporales</taxon>
        <taxon>Streptomycetaceae</taxon>
        <taxon>Streptomyces</taxon>
    </lineage>
</organism>
<dbReference type="PROSITE" id="PS51340">
    <property type="entry name" value="MOSC"/>
    <property type="match status" value="1"/>
</dbReference>
<dbReference type="InterPro" id="IPR005302">
    <property type="entry name" value="MoCF_Sase_C"/>
</dbReference>
<dbReference type="InterPro" id="IPR011037">
    <property type="entry name" value="Pyrv_Knase-like_insert_dom_sf"/>
</dbReference>
<accession>A0ABV5V8M0</accession>
<evidence type="ECO:0000313" key="3">
    <source>
        <dbReference type="Proteomes" id="UP001589703"/>
    </source>
</evidence>
<sequence length="276" mass="29552">MGNAELRSIHVHPVKAFRALSVREAVVEPWGPAGDRRWALIDDGGKVVTQRRQPRLALAVAELAPGGGLRLSAPGMPPLEVAVPEPAGTVTIDVFDTTVESVLADSSAHEWCSAYLGAAVRLVHLDDPATRRPVDPEYALPGETVSLADAFPLLVTTTASLDALNELIARGDRADEGPLPMNRFRPNLVVTGTTAWEEDSWTRVAVGEVVLRVATTCGRCLVTTTDQDTGGRGKEPLRTLTRHRRIGSRAVFGQYLVPLAPGTVRVGDPVRVLARG</sequence>
<dbReference type="Pfam" id="PF03473">
    <property type="entry name" value="MOSC"/>
    <property type="match status" value="1"/>
</dbReference>
<dbReference type="SUPFAM" id="SSF50800">
    <property type="entry name" value="PK beta-barrel domain-like"/>
    <property type="match status" value="1"/>
</dbReference>
<dbReference type="Gene3D" id="2.40.33.20">
    <property type="entry name" value="PK beta-barrel domain-like"/>
    <property type="match status" value="1"/>
</dbReference>
<dbReference type="PANTHER" id="PTHR14237">
    <property type="entry name" value="MOLYBDOPTERIN COFACTOR SULFURASE MOSC"/>
    <property type="match status" value="1"/>
</dbReference>
<comment type="caution">
    <text evidence="2">The sequence shown here is derived from an EMBL/GenBank/DDBJ whole genome shotgun (WGS) entry which is preliminary data.</text>
</comment>
<name>A0ABV5V8M0_9ACTN</name>
<dbReference type="InterPro" id="IPR005303">
    <property type="entry name" value="MOCOS_middle"/>
</dbReference>
<dbReference type="Proteomes" id="UP001589703">
    <property type="component" value="Unassembled WGS sequence"/>
</dbReference>
<protein>
    <submittedName>
        <fullName evidence="2">MOSC domain-containing protein</fullName>
    </submittedName>
</protein>
<reference evidence="2 3" key="1">
    <citation type="submission" date="2024-09" db="EMBL/GenBank/DDBJ databases">
        <authorList>
            <person name="Sun Q."/>
            <person name="Mori K."/>
        </authorList>
    </citation>
    <scope>NUCLEOTIDE SEQUENCE [LARGE SCALE GENOMIC DNA]</scope>
    <source>
        <strain evidence="2 3">JCM 10918</strain>
    </source>
</reference>
<dbReference type="EMBL" id="JBHMAR010000002">
    <property type="protein sequence ID" value="MFB9734148.1"/>
    <property type="molecule type" value="Genomic_DNA"/>
</dbReference>
<gene>
    <name evidence="2" type="ORF">ACFFRO_03150</name>
</gene>
<dbReference type="SUPFAM" id="SSF141673">
    <property type="entry name" value="MOSC N-terminal domain-like"/>
    <property type="match status" value="1"/>
</dbReference>